<evidence type="ECO:0000259" key="1">
    <source>
        <dbReference type="Pfam" id="PF00646"/>
    </source>
</evidence>
<dbReference type="PANTHER" id="PTHR32133">
    <property type="entry name" value="OS07G0120400 PROTEIN"/>
    <property type="match status" value="1"/>
</dbReference>
<dbReference type="Gramene" id="TraesNOR6A03G03266840.1">
    <property type="protein sequence ID" value="TraesNOR6A03G03266840.1"/>
    <property type="gene ID" value="TraesNOR6A03G03266840"/>
</dbReference>
<dbReference type="AlphaFoldDB" id="A0A3B6NJD0"/>
<keyword evidence="4" id="KW-1185">Reference proteome</keyword>
<reference evidence="3" key="2">
    <citation type="submission" date="2018-10" db="UniProtKB">
        <authorList>
            <consortium name="EnsemblPlants"/>
        </authorList>
    </citation>
    <scope>IDENTIFICATION</scope>
</reference>
<dbReference type="Proteomes" id="UP000019116">
    <property type="component" value="Chromosome 6A"/>
</dbReference>
<dbReference type="SUPFAM" id="SSF81383">
    <property type="entry name" value="F-box domain"/>
    <property type="match status" value="1"/>
</dbReference>
<feature type="domain" description="F-box protein AT5G49610-like beta-propeller" evidence="2">
    <location>
        <begin position="112"/>
        <end position="365"/>
    </location>
</feature>
<dbReference type="InterPro" id="IPR001810">
    <property type="entry name" value="F-box_dom"/>
</dbReference>
<dbReference type="Gramene" id="TraesCS6A03G0015900.1">
    <property type="protein sequence ID" value="TraesCS6A03G0015900.1.CDS"/>
    <property type="gene ID" value="TraesCS6A03G0015900"/>
</dbReference>
<dbReference type="OMA" id="ACLHESA"/>
<feature type="domain" description="F-box" evidence="1">
    <location>
        <begin position="17"/>
        <end position="54"/>
    </location>
</feature>
<sequence length="391" mass="44686">MSSSNSMPVPAAPLDDEDLLQETLLCLPPQPSSLPRTSLVCPRWHRILSYPKFLTRFRRQHKVPPLLGFLAKSWGMPTVFKPVDPPYHIPTERFSVPKPSKLYASWDLLGLAVLVNMWQHGQIIVWDPLSGQQHRVNFPPGLDNNEVAFWHASVMCADDQDGHVHGDCFSSPFKLVLIWVVRHNQASACLHESASAVWGETVMEITDQIYFISPGFLVGNALCWLLSGVGVLVFDLQNQNLCVVKNPTCITVSIGSVQLIQTKDSRLGLAYLSKQTIQLWERKPDYDGVVRWVLLQTTIQLEELFPQMFMDEESVRIKRYNDKSVEIKGHDDNTNVIVLSTIRGDFTLEVNMMEIKHIIKRNFKSSNTYYPYVNFYTAARYVRNMFSMMII</sequence>
<evidence type="ECO:0000313" key="3">
    <source>
        <dbReference type="EnsemblPlants" id="TraesCS6A02G008100.1"/>
    </source>
</evidence>
<dbReference type="Pfam" id="PF23635">
    <property type="entry name" value="Beta-prop_AT5G49610-like"/>
    <property type="match status" value="1"/>
</dbReference>
<dbReference type="Gramene" id="TraesCS6A02G008100.1">
    <property type="protein sequence ID" value="TraesCS6A02G008100.1"/>
    <property type="gene ID" value="TraesCS6A02G008100"/>
</dbReference>
<dbReference type="Pfam" id="PF00646">
    <property type="entry name" value="F-box"/>
    <property type="match status" value="1"/>
</dbReference>
<dbReference type="EnsemblPlants" id="TraesCS6A02G008100.1">
    <property type="protein sequence ID" value="TraesCS6A02G008100.1"/>
    <property type="gene ID" value="TraesCS6A02G008100"/>
</dbReference>
<reference evidence="3" key="1">
    <citation type="submission" date="2018-08" db="EMBL/GenBank/DDBJ databases">
        <authorList>
            <person name="Rossello M."/>
        </authorList>
    </citation>
    <scope>NUCLEOTIDE SEQUENCE [LARGE SCALE GENOMIC DNA]</scope>
    <source>
        <strain evidence="3">cv. Chinese Spring</strain>
    </source>
</reference>
<accession>A0A3B6NJD0</accession>
<evidence type="ECO:0000313" key="4">
    <source>
        <dbReference type="Proteomes" id="UP000019116"/>
    </source>
</evidence>
<dbReference type="OrthoDB" id="590221at2759"/>
<dbReference type="Gramene" id="TraesROB_scaffold_007638_01G000400.1">
    <property type="protein sequence ID" value="TraesROB_scaffold_007638_01G000400.1"/>
    <property type="gene ID" value="TraesROB_scaffold_007638_01G000400"/>
</dbReference>
<name>A0A3B6NJD0_WHEAT</name>
<evidence type="ECO:0000259" key="2">
    <source>
        <dbReference type="Pfam" id="PF23635"/>
    </source>
</evidence>
<dbReference type="InterPro" id="IPR056594">
    <property type="entry name" value="AT5G49610-like_b-prop"/>
</dbReference>
<evidence type="ECO:0008006" key="5">
    <source>
        <dbReference type="Google" id="ProtNLM"/>
    </source>
</evidence>
<proteinExistence type="predicted"/>
<dbReference type="STRING" id="4565.A0A3B6NJD0"/>
<dbReference type="InterPro" id="IPR036047">
    <property type="entry name" value="F-box-like_dom_sf"/>
</dbReference>
<organism evidence="3">
    <name type="scientific">Triticum aestivum</name>
    <name type="common">Wheat</name>
    <dbReference type="NCBI Taxonomy" id="4565"/>
    <lineage>
        <taxon>Eukaryota</taxon>
        <taxon>Viridiplantae</taxon>
        <taxon>Streptophyta</taxon>
        <taxon>Embryophyta</taxon>
        <taxon>Tracheophyta</taxon>
        <taxon>Spermatophyta</taxon>
        <taxon>Magnoliopsida</taxon>
        <taxon>Liliopsida</taxon>
        <taxon>Poales</taxon>
        <taxon>Poaceae</taxon>
        <taxon>BOP clade</taxon>
        <taxon>Pooideae</taxon>
        <taxon>Triticodae</taxon>
        <taxon>Triticeae</taxon>
        <taxon>Triticinae</taxon>
        <taxon>Triticum</taxon>
    </lineage>
</organism>
<dbReference type="PANTHER" id="PTHR32133:SF269">
    <property type="entry name" value="F-BOX DOMAIN-CONTAINING PROTEIN"/>
    <property type="match status" value="1"/>
</dbReference>
<protein>
    <recommendedName>
        <fullName evidence="5">F-box domain-containing protein</fullName>
    </recommendedName>
</protein>